<dbReference type="SUPFAM" id="SSF53756">
    <property type="entry name" value="UDP-Glycosyltransferase/glycogen phosphorylase"/>
    <property type="match status" value="1"/>
</dbReference>
<evidence type="ECO:0000313" key="1">
    <source>
        <dbReference type="EMBL" id="MCZ8373338.1"/>
    </source>
</evidence>
<name>A0ABT4PJW8_9BACT</name>
<comment type="caution">
    <text evidence="1">The sequence shown here is derived from an EMBL/GenBank/DDBJ whole genome shotgun (WGS) entry which is preliminary data.</text>
</comment>
<proteinExistence type="predicted"/>
<dbReference type="EMBL" id="JAPZVM010000011">
    <property type="protein sequence ID" value="MCZ8373338.1"/>
    <property type="molecule type" value="Genomic_DNA"/>
</dbReference>
<gene>
    <name evidence="1" type="ORF">O6P32_11590</name>
</gene>
<evidence type="ECO:0000313" key="2">
    <source>
        <dbReference type="Proteomes" id="UP001141933"/>
    </source>
</evidence>
<protein>
    <submittedName>
        <fullName evidence="1">Exopolysaccharide biosynthesis protein</fullName>
    </submittedName>
</protein>
<sequence>MKKFVIFPNLIVKPEQKSNPYIQDFIRALNEEKDACVVNPSHKNPLLSILFPKNWGDIFVFNWFESIPDFKYGILQSIAALFFLPLLVICRKKIVWIFHNKRPHADGREVLKKMLGMLIARLSTLILTHATEGVEVIEKKYPYAAHKVHFVHHPTKNRLPIEYKQQIDYDLLIWGQISKYKGIFDFVRFLQEEQVNEWKVCIIGGASNQIFQELKEIAPACVTLVNHSPSFEELGEYIARSRFVLSPYAPESVLSSGMLMDSLSFGAKVIGPNVGSFRDYAHEPHLKVYTFNSFHDIKSIVAQNKDEEISLSDYRSFLEQHNWTHFIHTLMELLTTGK</sequence>
<reference evidence="1" key="1">
    <citation type="submission" date="2022-12" db="EMBL/GenBank/DDBJ databases">
        <title>Phocaeicola acetigenes sp. nov., isolated feces from a healthy human.</title>
        <authorList>
            <person name="Do H."/>
            <person name="Ha Y.B."/>
            <person name="Kim J.-S."/>
            <person name="Suh M.K."/>
            <person name="Kim H.S."/>
            <person name="Lee J.-S."/>
        </authorList>
    </citation>
    <scope>NUCLEOTIDE SEQUENCE</scope>
    <source>
        <strain evidence="1">KGMB11183</strain>
    </source>
</reference>
<dbReference type="Gene3D" id="3.40.50.2000">
    <property type="entry name" value="Glycogen Phosphorylase B"/>
    <property type="match status" value="1"/>
</dbReference>
<organism evidence="1 2">
    <name type="scientific">Phocaeicola acetigenes</name>
    <dbReference type="NCBI Taxonomy" id="3016083"/>
    <lineage>
        <taxon>Bacteria</taxon>
        <taxon>Pseudomonadati</taxon>
        <taxon>Bacteroidota</taxon>
        <taxon>Bacteroidia</taxon>
        <taxon>Bacteroidales</taxon>
        <taxon>Bacteroidaceae</taxon>
        <taxon>Phocaeicola</taxon>
    </lineage>
</organism>
<accession>A0ABT4PJW8</accession>
<dbReference type="RefSeq" id="WP_269878659.1">
    <property type="nucleotide sequence ID" value="NZ_JAPZVM010000011.1"/>
</dbReference>
<keyword evidence="2" id="KW-1185">Reference proteome</keyword>
<dbReference type="Proteomes" id="UP001141933">
    <property type="component" value="Unassembled WGS sequence"/>
</dbReference>